<protein>
    <recommendedName>
        <fullName evidence="8">Probable fructose-bisphosphate aldolase class 1</fullName>
        <ecNumber evidence="4">4.1.2.13</ecNumber>
    </recommendedName>
    <alternativeName>
        <fullName evidence="7">Fructose-bisphosphate aldolase class I</fullName>
    </alternativeName>
</protein>
<gene>
    <name evidence="9" type="primary">fbaB</name>
    <name evidence="9" type="ORF">RVIR1_00320</name>
</gene>
<keyword evidence="5" id="KW-0324">Glycolysis</keyword>
<evidence type="ECO:0000256" key="5">
    <source>
        <dbReference type="ARBA" id="ARBA00023152"/>
    </source>
</evidence>
<dbReference type="OrthoDB" id="9793595at2"/>
<dbReference type="KEGG" id="rvi:RVIR1_00320"/>
<dbReference type="GO" id="GO:0006096">
    <property type="term" value="P:glycolytic process"/>
    <property type="evidence" value="ECO:0007669"/>
    <property type="project" value="UniProtKB-UniPathway"/>
</dbReference>
<organism evidence="9 10">
    <name type="scientific">Candidatus Rickettsiella viridis</name>
    <dbReference type="NCBI Taxonomy" id="676208"/>
    <lineage>
        <taxon>Bacteria</taxon>
        <taxon>Pseudomonadati</taxon>
        <taxon>Pseudomonadota</taxon>
        <taxon>Gammaproteobacteria</taxon>
        <taxon>Legionellales</taxon>
        <taxon>Coxiellaceae</taxon>
        <taxon>Rickettsiella</taxon>
    </lineage>
</organism>
<dbReference type="Gene3D" id="3.20.20.70">
    <property type="entry name" value="Aldolase class I"/>
    <property type="match status" value="1"/>
</dbReference>
<dbReference type="PANTHER" id="PTHR11627">
    <property type="entry name" value="FRUCTOSE-BISPHOSPHATE ALDOLASE"/>
    <property type="match status" value="1"/>
</dbReference>
<dbReference type="InterPro" id="IPR000741">
    <property type="entry name" value="FBA_I"/>
</dbReference>
<sequence length="347" mass="37992">MAVHELEGIILQLAASGKGILAADESQTTIGKRFASLHVESTVENRRSYRELLFTTPGIEAFINGVILHEETLGQRNREGVLFPDLLDEQGILPGIKVDKGLIPLNTKEKITQGLDGLAERLVIYKNLGACFAKWRAVFTISNTLPSSLAIVANAQALARYAYICQDNGFVPIVEPELLIDGNHSLARCAEASEATLHAVFEELHKHQILLKCMILKPSMVIAGNQHMPPSSINEVAHATLKVLQHTVPTDVPSINFLSGGQTPEQATAHLNAMNKLKTAKQPWLLSFSYGRALQEPALKTWNGKAHNVKAAQRAFYKRAKLNAAACKGLYQTTMEAEDKEAELAFV</sequence>
<evidence type="ECO:0000256" key="4">
    <source>
        <dbReference type="ARBA" id="ARBA00013068"/>
    </source>
</evidence>
<dbReference type="InterPro" id="IPR013785">
    <property type="entry name" value="Aldolase_TIM"/>
</dbReference>
<comment type="catalytic activity">
    <reaction evidence="1">
        <text>beta-D-fructose 1,6-bisphosphate = D-glyceraldehyde 3-phosphate + dihydroxyacetone phosphate</text>
        <dbReference type="Rhea" id="RHEA:14729"/>
        <dbReference type="ChEBI" id="CHEBI:32966"/>
        <dbReference type="ChEBI" id="CHEBI:57642"/>
        <dbReference type="ChEBI" id="CHEBI:59776"/>
        <dbReference type="EC" id="4.1.2.13"/>
    </reaction>
</comment>
<evidence type="ECO:0000313" key="10">
    <source>
        <dbReference type="Proteomes" id="UP000282483"/>
    </source>
</evidence>
<proteinExistence type="inferred from homology"/>
<evidence type="ECO:0000313" key="9">
    <source>
        <dbReference type="EMBL" id="BBB14574.1"/>
    </source>
</evidence>
<dbReference type="UniPathway" id="UPA00109">
    <property type="reaction ID" value="UER00183"/>
</dbReference>
<dbReference type="SUPFAM" id="SSF51569">
    <property type="entry name" value="Aldolase"/>
    <property type="match status" value="1"/>
</dbReference>
<dbReference type="NCBIfam" id="NF033379">
    <property type="entry name" value="FrucBisAld_I"/>
    <property type="match status" value="1"/>
</dbReference>
<dbReference type="RefSeq" id="WP_126322106.1">
    <property type="nucleotide sequence ID" value="NZ_AP018005.1"/>
</dbReference>
<name>A0A2Z5UT07_9COXI</name>
<dbReference type="FunFam" id="3.20.20.70:FF:000140">
    <property type="entry name" value="Fructose-bisphosphate aldolase"/>
    <property type="match status" value="1"/>
</dbReference>
<keyword evidence="6" id="KW-0456">Lyase</keyword>
<comment type="similarity">
    <text evidence="3">Belongs to the class I fructose-bisphosphate aldolase family.</text>
</comment>
<dbReference type="AlphaFoldDB" id="A0A2Z5UT07"/>
<evidence type="ECO:0000256" key="2">
    <source>
        <dbReference type="ARBA" id="ARBA00004714"/>
    </source>
</evidence>
<dbReference type="EMBL" id="AP018005">
    <property type="protein sequence ID" value="BBB14574.1"/>
    <property type="molecule type" value="Genomic_DNA"/>
</dbReference>
<dbReference type="Pfam" id="PF00274">
    <property type="entry name" value="Glycolytic"/>
    <property type="match status" value="1"/>
</dbReference>
<comment type="pathway">
    <text evidence="2">Carbohydrate degradation; glycolysis; D-glyceraldehyde 3-phosphate and glycerone phosphate from D-glucose: step 4/4.</text>
</comment>
<dbReference type="EC" id="4.1.2.13" evidence="4"/>
<evidence type="ECO:0000256" key="3">
    <source>
        <dbReference type="ARBA" id="ARBA00010387"/>
    </source>
</evidence>
<evidence type="ECO:0000256" key="7">
    <source>
        <dbReference type="ARBA" id="ARBA00029799"/>
    </source>
</evidence>
<evidence type="ECO:0000256" key="8">
    <source>
        <dbReference type="ARBA" id="ARBA00072515"/>
    </source>
</evidence>
<reference evidence="9 10" key="1">
    <citation type="submission" date="2017-03" db="EMBL/GenBank/DDBJ databases">
        <title>The genome sequence of Candidatus Rickettsiella viridis.</title>
        <authorList>
            <person name="Nikoh N."/>
            <person name="Tsuchida T."/>
            <person name="Yamaguchi K."/>
            <person name="Maeda T."/>
            <person name="Shigenobu S."/>
            <person name="Fukatsu T."/>
        </authorList>
    </citation>
    <scope>NUCLEOTIDE SEQUENCE [LARGE SCALE GENOMIC DNA]</scope>
    <source>
        <strain evidence="9 10">Ap-RA04</strain>
    </source>
</reference>
<dbReference type="Proteomes" id="UP000282483">
    <property type="component" value="Chromosome"/>
</dbReference>
<evidence type="ECO:0000256" key="6">
    <source>
        <dbReference type="ARBA" id="ARBA00023239"/>
    </source>
</evidence>
<evidence type="ECO:0000256" key="1">
    <source>
        <dbReference type="ARBA" id="ARBA00000441"/>
    </source>
</evidence>
<keyword evidence="10" id="KW-1185">Reference proteome</keyword>
<dbReference type="GO" id="GO:0004332">
    <property type="term" value="F:fructose-bisphosphate aldolase activity"/>
    <property type="evidence" value="ECO:0007669"/>
    <property type="project" value="UniProtKB-EC"/>
</dbReference>
<accession>A0A2Z5UT07</accession>